<keyword evidence="1" id="KW-0472">Membrane</keyword>
<dbReference type="EMBL" id="UYSL01020325">
    <property type="protein sequence ID" value="VDL74076.1"/>
    <property type="molecule type" value="Genomic_DNA"/>
</dbReference>
<reference evidence="5" key="1">
    <citation type="submission" date="2017-02" db="UniProtKB">
        <authorList>
            <consortium name="WormBaseParasite"/>
        </authorList>
    </citation>
    <scope>IDENTIFICATION</scope>
</reference>
<keyword evidence="1" id="KW-1133">Transmembrane helix</keyword>
<organism evidence="5">
    <name type="scientific">Nippostrongylus brasiliensis</name>
    <name type="common">Rat hookworm</name>
    <dbReference type="NCBI Taxonomy" id="27835"/>
    <lineage>
        <taxon>Eukaryota</taxon>
        <taxon>Metazoa</taxon>
        <taxon>Ecdysozoa</taxon>
        <taxon>Nematoda</taxon>
        <taxon>Chromadorea</taxon>
        <taxon>Rhabditida</taxon>
        <taxon>Rhabditina</taxon>
        <taxon>Rhabditomorpha</taxon>
        <taxon>Strongyloidea</taxon>
        <taxon>Heligmosomidae</taxon>
        <taxon>Nippostrongylus</taxon>
    </lineage>
</organism>
<protein>
    <submittedName>
        <fullName evidence="5">GOLD domain-containing protein</fullName>
    </submittedName>
</protein>
<feature type="transmembrane region" description="Helical" evidence="1">
    <location>
        <begin position="34"/>
        <end position="58"/>
    </location>
</feature>
<feature type="domain" description="GOLD" evidence="2">
    <location>
        <begin position="13"/>
        <end position="58"/>
    </location>
</feature>
<evidence type="ECO:0000313" key="3">
    <source>
        <dbReference type="EMBL" id="VDL74076.1"/>
    </source>
</evidence>
<dbReference type="STRING" id="27835.A0A0N4Y3S5"/>
<keyword evidence="1" id="KW-0812">Transmembrane</keyword>
<evidence type="ECO:0000313" key="4">
    <source>
        <dbReference type="Proteomes" id="UP000271162"/>
    </source>
</evidence>
<sequence>MTNIDKADRLLVQVRGINQIDRSLAEQNFERVNFYGTLNTVVMIASAITQVFLVRSLLTEDSKVGRLLRRGTK</sequence>
<reference evidence="3 4" key="2">
    <citation type="submission" date="2018-11" db="EMBL/GenBank/DDBJ databases">
        <authorList>
            <consortium name="Pathogen Informatics"/>
        </authorList>
    </citation>
    <scope>NUCLEOTIDE SEQUENCE [LARGE SCALE GENOMIC DNA]</scope>
</reference>
<keyword evidence="4" id="KW-1185">Reference proteome</keyword>
<dbReference type="AlphaFoldDB" id="A0A0N4Y3S5"/>
<gene>
    <name evidence="3" type="ORF">NBR_LOCUS10487</name>
</gene>
<evidence type="ECO:0000313" key="5">
    <source>
        <dbReference type="WBParaSite" id="NBR_0001048601-mRNA-1"/>
    </source>
</evidence>
<evidence type="ECO:0000259" key="2">
    <source>
        <dbReference type="Pfam" id="PF01105"/>
    </source>
</evidence>
<accession>A0A0N4Y3S5</accession>
<dbReference type="InterPro" id="IPR009038">
    <property type="entry name" value="GOLD_dom"/>
</dbReference>
<dbReference type="WBParaSite" id="NBR_0001048601-mRNA-1">
    <property type="protein sequence ID" value="NBR_0001048601-mRNA-1"/>
    <property type="gene ID" value="NBR_0001048601"/>
</dbReference>
<evidence type="ECO:0000256" key="1">
    <source>
        <dbReference type="SAM" id="Phobius"/>
    </source>
</evidence>
<name>A0A0N4Y3S5_NIPBR</name>
<dbReference type="Proteomes" id="UP000271162">
    <property type="component" value="Unassembled WGS sequence"/>
</dbReference>
<dbReference type="Pfam" id="PF01105">
    <property type="entry name" value="EMP24_GP25L"/>
    <property type="match status" value="1"/>
</dbReference>
<proteinExistence type="predicted"/>